<reference evidence="2 3" key="1">
    <citation type="journal article" date="2021" name="Microorganisms">
        <title>Bacterial Dimethylsulfoniopropionate Biosynthesis in the East China Sea.</title>
        <authorList>
            <person name="Liu J."/>
            <person name="Zhang Y."/>
            <person name="Liu J."/>
            <person name="Zhong H."/>
            <person name="Williams B.T."/>
            <person name="Zheng Y."/>
            <person name="Curson A.R.J."/>
            <person name="Sun C."/>
            <person name="Sun H."/>
            <person name="Song D."/>
            <person name="Wagner Mackenzie B."/>
            <person name="Bermejo Martinez A."/>
            <person name="Todd J.D."/>
            <person name="Zhang X.H."/>
        </authorList>
    </citation>
    <scope>NUCLEOTIDE SEQUENCE [LARGE SCALE GENOMIC DNA]</scope>
    <source>
        <strain evidence="2 3">ESS08</strain>
    </source>
</reference>
<name>A0A944GVN6_9BACI</name>
<dbReference type="Proteomes" id="UP000761411">
    <property type="component" value="Unassembled WGS sequence"/>
</dbReference>
<dbReference type="Gene3D" id="3.40.190.150">
    <property type="entry name" value="Bordetella uptake gene, domain 1"/>
    <property type="match status" value="1"/>
</dbReference>
<gene>
    <name evidence="2" type="ORF">DYI25_04535</name>
</gene>
<sequence>MRKITFIFTLIFSALLITGCSSSVKNSATEPPKVSADEGYPKQDIRNIVPFSPGGTTDTNQRIIEKFWKDYFPKSMVIEYKPGAGGEVGFAELAKAKPNGYTMGSINTPHIILQPLGKPTQYQTDQFEILARLVHDPQVIAVKADSEIKTLDQFIQKLKDKPGSLSVGLTGHLTGDHLTALKFMSAAGVKVTTVPLPGSADQVSQLLGGHIDAIVGNVGDVTKDRSQFKILAIGTEERHEWLPDVPTFKEQGIDIVAAIDRGLALPKGTPKEYQEKIFKALEQITKLPEYQEKMKKAGLVDGFLSGEEWAEIISQEKVEAEKLLEEFELLNK</sequence>
<keyword evidence="3" id="KW-1185">Reference proteome</keyword>
<dbReference type="PROSITE" id="PS51257">
    <property type="entry name" value="PROKAR_LIPOPROTEIN"/>
    <property type="match status" value="1"/>
</dbReference>
<comment type="similarity">
    <text evidence="1">Belongs to the UPF0065 (bug) family.</text>
</comment>
<evidence type="ECO:0000256" key="1">
    <source>
        <dbReference type="ARBA" id="ARBA00006987"/>
    </source>
</evidence>
<dbReference type="AlphaFoldDB" id="A0A944GVN6"/>
<evidence type="ECO:0000313" key="3">
    <source>
        <dbReference type="Proteomes" id="UP000761411"/>
    </source>
</evidence>
<dbReference type="RefSeq" id="WP_213367259.1">
    <property type="nucleotide sequence ID" value="NZ_QTKX01000001.1"/>
</dbReference>
<dbReference type="PANTHER" id="PTHR42928:SF5">
    <property type="entry name" value="BLR1237 PROTEIN"/>
    <property type="match status" value="1"/>
</dbReference>
<organism evidence="2 3">
    <name type="scientific">Mesobacillus boroniphilus</name>
    <dbReference type="NCBI Taxonomy" id="308892"/>
    <lineage>
        <taxon>Bacteria</taxon>
        <taxon>Bacillati</taxon>
        <taxon>Bacillota</taxon>
        <taxon>Bacilli</taxon>
        <taxon>Bacillales</taxon>
        <taxon>Bacillaceae</taxon>
        <taxon>Mesobacillus</taxon>
    </lineage>
</organism>
<dbReference type="PANTHER" id="PTHR42928">
    <property type="entry name" value="TRICARBOXYLATE-BINDING PROTEIN"/>
    <property type="match status" value="1"/>
</dbReference>
<dbReference type="PIRSF" id="PIRSF017082">
    <property type="entry name" value="YflP"/>
    <property type="match status" value="1"/>
</dbReference>
<dbReference type="Gene3D" id="3.40.190.10">
    <property type="entry name" value="Periplasmic binding protein-like II"/>
    <property type="match status" value="1"/>
</dbReference>
<dbReference type="InterPro" id="IPR042100">
    <property type="entry name" value="Bug_dom1"/>
</dbReference>
<proteinExistence type="inferred from homology"/>
<dbReference type="EMBL" id="QTKX01000001">
    <property type="protein sequence ID" value="MBS8263709.1"/>
    <property type="molecule type" value="Genomic_DNA"/>
</dbReference>
<dbReference type="Pfam" id="PF03401">
    <property type="entry name" value="TctC"/>
    <property type="match status" value="1"/>
</dbReference>
<protein>
    <submittedName>
        <fullName evidence="2">Tripartite tricarboxylate transporter substrate binding protein</fullName>
    </submittedName>
</protein>
<comment type="caution">
    <text evidence="2">The sequence shown here is derived from an EMBL/GenBank/DDBJ whole genome shotgun (WGS) entry which is preliminary data.</text>
</comment>
<accession>A0A944GVN6</accession>
<dbReference type="InterPro" id="IPR005064">
    <property type="entry name" value="BUG"/>
</dbReference>
<dbReference type="SUPFAM" id="SSF53850">
    <property type="entry name" value="Periplasmic binding protein-like II"/>
    <property type="match status" value="1"/>
</dbReference>
<dbReference type="CDD" id="cd07012">
    <property type="entry name" value="PBP2_Bug_TTT"/>
    <property type="match status" value="1"/>
</dbReference>
<evidence type="ECO:0000313" key="2">
    <source>
        <dbReference type="EMBL" id="MBS8263709.1"/>
    </source>
</evidence>